<gene>
    <name evidence="1" type="ORF">CSUI_006554</name>
</gene>
<evidence type="ECO:0000313" key="2">
    <source>
        <dbReference type="Proteomes" id="UP000221165"/>
    </source>
</evidence>
<evidence type="ECO:0000313" key="1">
    <source>
        <dbReference type="EMBL" id="PHJ19616.1"/>
    </source>
</evidence>
<dbReference type="AlphaFoldDB" id="A0A2C6KU29"/>
<dbReference type="RefSeq" id="XP_067921314.1">
    <property type="nucleotide sequence ID" value="XM_068066710.1"/>
</dbReference>
<reference evidence="1 2" key="1">
    <citation type="journal article" date="2017" name="Int. J. Parasitol.">
        <title>The genome of the protozoan parasite Cystoisospora suis and a reverse vaccinology approach to identify vaccine candidates.</title>
        <authorList>
            <person name="Palmieri N."/>
            <person name="Shrestha A."/>
            <person name="Ruttkowski B."/>
            <person name="Beck T."/>
            <person name="Vogl C."/>
            <person name="Tomley F."/>
            <person name="Blake D.P."/>
            <person name="Joachim A."/>
        </authorList>
    </citation>
    <scope>NUCLEOTIDE SEQUENCE [LARGE SCALE GENOMIC DNA]</scope>
    <source>
        <strain evidence="1 2">Wien I</strain>
    </source>
</reference>
<accession>A0A2C6KU29</accession>
<proteinExistence type="predicted"/>
<name>A0A2C6KU29_9APIC</name>
<feature type="non-terminal residue" evidence="1">
    <location>
        <position position="1"/>
    </location>
</feature>
<dbReference type="Proteomes" id="UP000221165">
    <property type="component" value="Unassembled WGS sequence"/>
</dbReference>
<protein>
    <submittedName>
        <fullName evidence="1">Uncharacterized protein</fullName>
    </submittedName>
</protein>
<sequence>QLKVLCLTFASPPGEYHCQWLADNAASWSRSFLNNTAVHLPLSVRSPALQTSWNLA</sequence>
<dbReference type="EMBL" id="MIGC01003326">
    <property type="protein sequence ID" value="PHJ19616.1"/>
    <property type="molecule type" value="Genomic_DNA"/>
</dbReference>
<organism evidence="1 2">
    <name type="scientific">Cystoisospora suis</name>
    <dbReference type="NCBI Taxonomy" id="483139"/>
    <lineage>
        <taxon>Eukaryota</taxon>
        <taxon>Sar</taxon>
        <taxon>Alveolata</taxon>
        <taxon>Apicomplexa</taxon>
        <taxon>Conoidasida</taxon>
        <taxon>Coccidia</taxon>
        <taxon>Eucoccidiorida</taxon>
        <taxon>Eimeriorina</taxon>
        <taxon>Sarcocystidae</taxon>
        <taxon>Cystoisospora</taxon>
    </lineage>
</organism>
<keyword evidence="2" id="KW-1185">Reference proteome</keyword>
<dbReference type="VEuPathDB" id="ToxoDB:CSUI_006554"/>
<dbReference type="GeneID" id="94429921"/>
<comment type="caution">
    <text evidence="1">The sequence shown here is derived from an EMBL/GenBank/DDBJ whole genome shotgun (WGS) entry which is preliminary data.</text>
</comment>